<evidence type="ECO:0000256" key="1">
    <source>
        <dbReference type="SAM" id="MobiDB-lite"/>
    </source>
</evidence>
<evidence type="ECO:0000313" key="2">
    <source>
        <dbReference type="EMBL" id="MPN05541.1"/>
    </source>
</evidence>
<dbReference type="EMBL" id="VSSQ01051446">
    <property type="protein sequence ID" value="MPN05541.1"/>
    <property type="molecule type" value="Genomic_DNA"/>
</dbReference>
<proteinExistence type="predicted"/>
<feature type="compositionally biased region" description="Low complexity" evidence="1">
    <location>
        <begin position="28"/>
        <end position="41"/>
    </location>
</feature>
<gene>
    <name evidence="2" type="ORF">SDC9_152792</name>
</gene>
<feature type="compositionally biased region" description="Polar residues" evidence="1">
    <location>
        <begin position="77"/>
        <end position="87"/>
    </location>
</feature>
<dbReference type="AlphaFoldDB" id="A0A645EU35"/>
<comment type="caution">
    <text evidence="2">The sequence shown here is derived from an EMBL/GenBank/DDBJ whole genome shotgun (WGS) entry which is preliminary data.</text>
</comment>
<reference evidence="2" key="1">
    <citation type="submission" date="2019-08" db="EMBL/GenBank/DDBJ databases">
        <authorList>
            <person name="Kucharzyk K."/>
            <person name="Murdoch R.W."/>
            <person name="Higgins S."/>
            <person name="Loffler F."/>
        </authorList>
    </citation>
    <scope>NUCLEOTIDE SEQUENCE</scope>
</reference>
<feature type="region of interest" description="Disordered" evidence="1">
    <location>
        <begin position="28"/>
        <end position="87"/>
    </location>
</feature>
<sequence length="87" mass="8739">MHPKISRPLTPSPASSLIAVAMIPHVDNPSSANASSSASAPDIVQAGRSSTMTRVPSCPTGLPAASPPTDASSTTSRVSSGMLTSFF</sequence>
<accession>A0A645EU35</accession>
<feature type="compositionally biased region" description="Low complexity" evidence="1">
    <location>
        <begin position="63"/>
        <end position="76"/>
    </location>
</feature>
<name>A0A645EU35_9ZZZZ</name>
<organism evidence="2">
    <name type="scientific">bioreactor metagenome</name>
    <dbReference type="NCBI Taxonomy" id="1076179"/>
    <lineage>
        <taxon>unclassified sequences</taxon>
        <taxon>metagenomes</taxon>
        <taxon>ecological metagenomes</taxon>
    </lineage>
</organism>
<protein>
    <submittedName>
        <fullName evidence="2">Uncharacterized protein</fullName>
    </submittedName>
</protein>